<evidence type="ECO:0000313" key="2">
    <source>
        <dbReference type="Proteomes" id="UP000009071"/>
    </source>
</evidence>
<dbReference type="Proteomes" id="UP000009071">
    <property type="component" value="Chromosome"/>
</dbReference>
<gene>
    <name evidence="1" type="ordered locus">DMR_06360</name>
</gene>
<dbReference type="eggNOG" id="ENOG50305ZT">
    <property type="taxonomic scope" value="Bacteria"/>
</dbReference>
<proteinExistence type="predicted"/>
<dbReference type="HOGENOM" id="CLU_2769089_0_0_7"/>
<accession>C4XIW3</accession>
<dbReference type="OrthoDB" id="5459671at2"/>
<organism evidence="1 2">
    <name type="scientific">Solidesulfovibrio magneticus (strain ATCC 700980 / DSM 13731 / RS-1)</name>
    <name type="common">Desulfovibrio magneticus</name>
    <dbReference type="NCBI Taxonomy" id="573370"/>
    <lineage>
        <taxon>Bacteria</taxon>
        <taxon>Pseudomonadati</taxon>
        <taxon>Thermodesulfobacteriota</taxon>
        <taxon>Desulfovibrionia</taxon>
        <taxon>Desulfovibrionales</taxon>
        <taxon>Desulfovibrionaceae</taxon>
        <taxon>Solidesulfovibrio</taxon>
    </lineage>
</organism>
<reference evidence="1 2" key="1">
    <citation type="journal article" date="2009" name="Genome Res.">
        <title>Whole genome sequence of Desulfovibrio magneticus strain RS-1 revealed common gene clusters in magnetotactic bacteria.</title>
        <authorList>
            <person name="Nakazawa H."/>
            <person name="Arakaki A."/>
            <person name="Narita-Yamada S."/>
            <person name="Yashiro I."/>
            <person name="Jinno K."/>
            <person name="Aoki N."/>
            <person name="Tsuruyama A."/>
            <person name="Okamura Y."/>
            <person name="Tanikawa S."/>
            <person name="Fujita N."/>
            <person name="Takeyama H."/>
            <person name="Matsunaga T."/>
        </authorList>
    </citation>
    <scope>NUCLEOTIDE SEQUENCE [LARGE SCALE GENOMIC DNA]</scope>
    <source>
        <strain evidence="2">ATCC 700980 / DSM 13731 / RS-1</strain>
    </source>
</reference>
<name>C4XIW3_SOLM1</name>
<dbReference type="AlphaFoldDB" id="C4XIW3"/>
<dbReference type="STRING" id="573370.DMR_06360"/>
<dbReference type="RefSeq" id="WP_012750208.1">
    <property type="nucleotide sequence ID" value="NC_012796.1"/>
</dbReference>
<protein>
    <submittedName>
        <fullName evidence="1">Uncharacterized protein</fullName>
    </submittedName>
</protein>
<sequence>MSFVLQKPSPAAEQPRFDCIFCNRPALVSSEAGRADQARIVEVFCRHCGSRKTMATRLSADGARWEPAD</sequence>
<dbReference type="KEGG" id="dma:DMR_06360"/>
<keyword evidence="2" id="KW-1185">Reference proteome</keyword>
<evidence type="ECO:0000313" key="1">
    <source>
        <dbReference type="EMBL" id="BAH74127.1"/>
    </source>
</evidence>
<dbReference type="EMBL" id="AP010904">
    <property type="protein sequence ID" value="BAH74127.1"/>
    <property type="molecule type" value="Genomic_DNA"/>
</dbReference>